<dbReference type="EMBL" id="BJCI01000024">
    <property type="protein sequence ID" value="GCL50229.1"/>
    <property type="molecule type" value="Genomic_DNA"/>
</dbReference>
<evidence type="ECO:0000313" key="3">
    <source>
        <dbReference type="Proteomes" id="UP000435041"/>
    </source>
</evidence>
<evidence type="ECO:0000259" key="1">
    <source>
        <dbReference type="Pfam" id="PF01850"/>
    </source>
</evidence>
<accession>A0A6H9GJP4</accession>
<feature type="domain" description="PIN" evidence="1">
    <location>
        <begin position="5"/>
        <end position="124"/>
    </location>
</feature>
<name>A0A6H9GJP4_MICAE</name>
<evidence type="ECO:0000313" key="2">
    <source>
        <dbReference type="EMBL" id="GCL50229.1"/>
    </source>
</evidence>
<dbReference type="AlphaFoldDB" id="A0A6H9GJP4"/>
<gene>
    <name evidence="2" type="ORF">NIES3804_17960</name>
</gene>
<proteinExistence type="predicted"/>
<dbReference type="InterPro" id="IPR002716">
    <property type="entry name" value="PIN_dom"/>
</dbReference>
<dbReference type="InterPro" id="IPR029060">
    <property type="entry name" value="PIN-like_dom_sf"/>
</dbReference>
<dbReference type="Pfam" id="PF01850">
    <property type="entry name" value="PIN"/>
    <property type="match status" value="1"/>
</dbReference>
<reference evidence="2 3" key="1">
    <citation type="submission" date="2019-02" db="EMBL/GenBank/DDBJ databases">
        <title>Draft genome sequence of Arthrospira platensis NIES-3804.</title>
        <authorList>
            <person name="Yamaguchi H."/>
            <person name="Suzuki S."/>
            <person name="Kawachi M."/>
        </authorList>
    </citation>
    <scope>NUCLEOTIDE SEQUENCE [LARGE SCALE GENOMIC DNA]</scope>
    <source>
        <strain evidence="2 3">NIES-3804</strain>
    </source>
</reference>
<sequence>MLHQVIVDTGVLVALIDRRDRYYTWVTEQLTQIVPPLLTCEAVISETWFLLQRVKNGRKTLLQLLNHRQVEVQFDLDSELEAVIALLTRYQSVPVSLADAELVRMAELYPKSSVFTLDSDFHIYRKNRDQPITLISPPFLFS</sequence>
<protein>
    <submittedName>
        <fullName evidence="2">PIN domain protein like</fullName>
    </submittedName>
</protein>
<dbReference type="SUPFAM" id="SSF88723">
    <property type="entry name" value="PIN domain-like"/>
    <property type="match status" value="1"/>
</dbReference>
<dbReference type="RefSeq" id="WP_016515967.1">
    <property type="nucleotide sequence ID" value="NZ_BJCI01000024.1"/>
</dbReference>
<organism evidence="2 3">
    <name type="scientific">Microcystis aeruginosa NIES-3804</name>
    <dbReference type="NCBI Taxonomy" id="2517783"/>
    <lineage>
        <taxon>Bacteria</taxon>
        <taxon>Bacillati</taxon>
        <taxon>Cyanobacteriota</taxon>
        <taxon>Cyanophyceae</taxon>
        <taxon>Oscillatoriophycideae</taxon>
        <taxon>Chroococcales</taxon>
        <taxon>Microcystaceae</taxon>
        <taxon>Microcystis</taxon>
    </lineage>
</organism>
<comment type="caution">
    <text evidence="2">The sequence shown here is derived from an EMBL/GenBank/DDBJ whole genome shotgun (WGS) entry which is preliminary data.</text>
</comment>
<dbReference type="Gene3D" id="3.40.50.1010">
    <property type="entry name" value="5'-nuclease"/>
    <property type="match status" value="1"/>
</dbReference>
<dbReference type="Proteomes" id="UP000435041">
    <property type="component" value="Unassembled WGS sequence"/>
</dbReference>